<proteinExistence type="predicted"/>
<gene>
    <name evidence="4" type="ORF">C5Y98_03085</name>
</gene>
<dbReference type="GO" id="GO:0017004">
    <property type="term" value="P:cytochrome complex assembly"/>
    <property type="evidence" value="ECO:0007669"/>
    <property type="project" value="InterPro"/>
</dbReference>
<dbReference type="AlphaFoldDB" id="A0A2S8GBR7"/>
<keyword evidence="2" id="KW-0472">Membrane</keyword>
<feature type="region of interest" description="Disordered" evidence="1">
    <location>
        <begin position="298"/>
        <end position="323"/>
    </location>
</feature>
<evidence type="ECO:0000313" key="5">
    <source>
        <dbReference type="Proteomes" id="UP000239388"/>
    </source>
</evidence>
<organism evidence="4 5">
    <name type="scientific">Blastopirellula marina</name>
    <dbReference type="NCBI Taxonomy" id="124"/>
    <lineage>
        <taxon>Bacteria</taxon>
        <taxon>Pseudomonadati</taxon>
        <taxon>Planctomycetota</taxon>
        <taxon>Planctomycetia</taxon>
        <taxon>Pirellulales</taxon>
        <taxon>Pirellulaceae</taxon>
        <taxon>Blastopirellula</taxon>
    </lineage>
</organism>
<feature type="transmembrane region" description="Helical" evidence="2">
    <location>
        <begin position="119"/>
        <end position="137"/>
    </location>
</feature>
<dbReference type="GO" id="GO:0020037">
    <property type="term" value="F:heme binding"/>
    <property type="evidence" value="ECO:0007669"/>
    <property type="project" value="InterPro"/>
</dbReference>
<evidence type="ECO:0000256" key="2">
    <source>
        <dbReference type="SAM" id="Phobius"/>
    </source>
</evidence>
<feature type="transmembrane region" description="Helical" evidence="2">
    <location>
        <begin position="20"/>
        <end position="45"/>
    </location>
</feature>
<feature type="transmembrane region" description="Helical" evidence="2">
    <location>
        <begin position="270"/>
        <end position="290"/>
    </location>
</feature>
<feature type="transmembrane region" description="Helical" evidence="2">
    <location>
        <begin position="241"/>
        <end position="261"/>
    </location>
</feature>
<evidence type="ECO:0000313" key="4">
    <source>
        <dbReference type="EMBL" id="PQO41721.1"/>
    </source>
</evidence>
<accession>A0A2S8GBR7</accession>
<dbReference type="Pfam" id="PF01578">
    <property type="entry name" value="Cytochrom_C_asm"/>
    <property type="match status" value="1"/>
</dbReference>
<reference evidence="4 5" key="1">
    <citation type="submission" date="2018-02" db="EMBL/GenBank/DDBJ databases">
        <title>Comparative genomes isolates from brazilian mangrove.</title>
        <authorList>
            <person name="Araujo J.E."/>
            <person name="Taketani R.G."/>
            <person name="Silva M.C.P."/>
            <person name="Loureco M.V."/>
            <person name="Andreote F.D."/>
        </authorList>
    </citation>
    <scope>NUCLEOTIDE SEQUENCE [LARGE SCALE GENOMIC DNA]</scope>
    <source>
        <strain evidence="4 5">NAP PRIS-MGV</strain>
    </source>
</reference>
<name>A0A2S8GBR7_9BACT</name>
<evidence type="ECO:0000259" key="3">
    <source>
        <dbReference type="Pfam" id="PF01578"/>
    </source>
</evidence>
<dbReference type="Proteomes" id="UP000239388">
    <property type="component" value="Unassembled WGS sequence"/>
</dbReference>
<protein>
    <recommendedName>
        <fullName evidence="3">Cytochrome c assembly protein domain-containing protein</fullName>
    </recommendedName>
</protein>
<dbReference type="EMBL" id="PUIB01000005">
    <property type="protein sequence ID" value="PQO41721.1"/>
    <property type="molecule type" value="Genomic_DNA"/>
</dbReference>
<evidence type="ECO:0000256" key="1">
    <source>
        <dbReference type="SAM" id="MobiDB-lite"/>
    </source>
</evidence>
<sequence>MPAAERFARARNQLPSSTEGPISTVMLSGITLFIIAASYLITLGLEIARIFVRARSRAVFSLGFAVLGLIAHTLYLIGEQRGLIESGPISSWHQWCLMAAWVLVSLYVIAAFAQPGTSLGLFLLPMVLLLVGVAYLMDRVAPFATSTSTENWAVIHGTALLAGTVVVMLGFVTGIMYLIQSYRLKHKMLANEGFKLPSLEWLEITNRRALIVSTCLLAGGLFAGILLKINHNSFPWTDPVIWSSAILFLWLVATMIFELAYRPARRGQKVAYLTMANFVFLAFVLGLVLFGPSQHARNSPPSADAKPALKSSREVGGTRSVIR</sequence>
<dbReference type="InterPro" id="IPR002541">
    <property type="entry name" value="Cyt_c_assembly"/>
</dbReference>
<feature type="transmembrane region" description="Helical" evidence="2">
    <location>
        <begin position="157"/>
        <end position="179"/>
    </location>
</feature>
<feature type="domain" description="Cytochrome c assembly protein" evidence="3">
    <location>
        <begin position="96"/>
        <end position="284"/>
    </location>
</feature>
<comment type="caution">
    <text evidence="4">The sequence shown here is derived from an EMBL/GenBank/DDBJ whole genome shotgun (WGS) entry which is preliminary data.</text>
</comment>
<feature type="transmembrane region" description="Helical" evidence="2">
    <location>
        <begin position="92"/>
        <end position="112"/>
    </location>
</feature>
<keyword evidence="2" id="KW-1133">Transmembrane helix</keyword>
<feature type="transmembrane region" description="Helical" evidence="2">
    <location>
        <begin position="57"/>
        <end position="77"/>
    </location>
</feature>
<keyword evidence="2" id="KW-0812">Transmembrane</keyword>
<feature type="transmembrane region" description="Helical" evidence="2">
    <location>
        <begin position="209"/>
        <end position="229"/>
    </location>
</feature>